<keyword evidence="2" id="KW-0521">NADP</keyword>
<dbReference type="Gene3D" id="3.40.50.720">
    <property type="entry name" value="NAD(P)-binding Rossmann-like Domain"/>
    <property type="match status" value="1"/>
</dbReference>
<dbReference type="PANTHER" id="PTHR43647:SF1">
    <property type="entry name" value="3-KETO-STEROID REDUCTASE ERG27"/>
    <property type="match status" value="1"/>
</dbReference>
<dbReference type="GO" id="GO:0005811">
    <property type="term" value="C:lipid droplet"/>
    <property type="evidence" value="ECO:0007669"/>
    <property type="project" value="TreeGrafter"/>
</dbReference>
<dbReference type="SUPFAM" id="SSF51735">
    <property type="entry name" value="NAD(P)-binding Rossmann-fold domains"/>
    <property type="match status" value="1"/>
</dbReference>
<evidence type="ECO:0000256" key="6">
    <source>
        <dbReference type="ARBA" id="ARBA00023593"/>
    </source>
</evidence>
<evidence type="ECO:0000256" key="3">
    <source>
        <dbReference type="ARBA" id="ARBA00022955"/>
    </source>
</evidence>
<dbReference type="InterPro" id="IPR051593">
    <property type="entry name" value="Ergosterol_Biosynth_ERG27"/>
</dbReference>
<sequence length="444" mass="50169">MPTYLEDFPRPEDGFYVLVTGANSGLGLGIGCRLIDEFLQTRPQSQELVLIITTRDKRKGDATIEQLQAHLQKACRQLERKVPGMSMVLQRRVHFRQEILDLTSLLSIQVLAKKLRDTTPKLHAVICNAGIGGWVDLYWGRAVWTVLTKAPSSLTWPTFKKSGVGWVTKPQLPAKKDGSRADEPPLGEVFCANFFGHYMLGHYLAPLLAAHSEDEQARGRLIWTSSLEGYTHSLNMKDMQSIASTEPYEASKRLTDIMALTSTLPSTAPSVDTYLDNITDTEKKNRPRIYLTHPGICGTSIFPLNIVLDFFMFSAFYVARWIGSQWHPVTAYKGAVSMVWIALAKQSLLDTMEERDGLGKWGSCTDRWGEERVERTEVEGWGFGGNLGQKMSKWYQRSPYAKDLTKENKAEFVKNGEVLWKEVEALRIDWEKRLEDAGVAIKMD</sequence>
<organism evidence="7 8">
    <name type="scientific">Lophiotrema nucula</name>
    <dbReference type="NCBI Taxonomy" id="690887"/>
    <lineage>
        <taxon>Eukaryota</taxon>
        <taxon>Fungi</taxon>
        <taxon>Dikarya</taxon>
        <taxon>Ascomycota</taxon>
        <taxon>Pezizomycotina</taxon>
        <taxon>Dothideomycetes</taxon>
        <taxon>Pleosporomycetidae</taxon>
        <taxon>Pleosporales</taxon>
        <taxon>Lophiotremataceae</taxon>
        <taxon>Lophiotrema</taxon>
    </lineage>
</organism>
<dbReference type="GO" id="GO:0005789">
    <property type="term" value="C:endoplasmic reticulum membrane"/>
    <property type="evidence" value="ECO:0007669"/>
    <property type="project" value="TreeGrafter"/>
</dbReference>
<reference evidence="7" key="1">
    <citation type="journal article" date="2020" name="Stud. Mycol.">
        <title>101 Dothideomycetes genomes: a test case for predicting lifestyles and emergence of pathogens.</title>
        <authorList>
            <person name="Haridas S."/>
            <person name="Albert R."/>
            <person name="Binder M."/>
            <person name="Bloem J."/>
            <person name="Labutti K."/>
            <person name="Salamov A."/>
            <person name="Andreopoulos B."/>
            <person name="Baker S."/>
            <person name="Barry K."/>
            <person name="Bills G."/>
            <person name="Bluhm B."/>
            <person name="Cannon C."/>
            <person name="Castanera R."/>
            <person name="Culley D."/>
            <person name="Daum C."/>
            <person name="Ezra D."/>
            <person name="Gonzalez J."/>
            <person name="Henrissat B."/>
            <person name="Kuo A."/>
            <person name="Liang C."/>
            <person name="Lipzen A."/>
            <person name="Lutzoni F."/>
            <person name="Magnuson J."/>
            <person name="Mondo S."/>
            <person name="Nolan M."/>
            <person name="Ohm R."/>
            <person name="Pangilinan J."/>
            <person name="Park H.-J."/>
            <person name="Ramirez L."/>
            <person name="Alfaro M."/>
            <person name="Sun H."/>
            <person name="Tritt A."/>
            <person name="Yoshinaga Y."/>
            <person name="Zwiers L.-H."/>
            <person name="Turgeon B."/>
            <person name="Goodwin S."/>
            <person name="Spatafora J."/>
            <person name="Crous P."/>
            <person name="Grigoriev I."/>
        </authorList>
    </citation>
    <scope>NUCLEOTIDE SEQUENCE</scope>
    <source>
        <strain evidence="7">CBS 627.86</strain>
    </source>
</reference>
<evidence type="ECO:0000313" key="7">
    <source>
        <dbReference type="EMBL" id="KAF2116077.1"/>
    </source>
</evidence>
<evidence type="ECO:0000256" key="4">
    <source>
        <dbReference type="ARBA" id="ARBA00023002"/>
    </source>
</evidence>
<dbReference type="GO" id="GO:0005741">
    <property type="term" value="C:mitochondrial outer membrane"/>
    <property type="evidence" value="ECO:0007669"/>
    <property type="project" value="TreeGrafter"/>
</dbReference>
<dbReference type="GO" id="GO:0006696">
    <property type="term" value="P:ergosterol biosynthetic process"/>
    <property type="evidence" value="ECO:0007669"/>
    <property type="project" value="TreeGrafter"/>
</dbReference>
<evidence type="ECO:0000256" key="2">
    <source>
        <dbReference type="ARBA" id="ARBA00022857"/>
    </source>
</evidence>
<keyword evidence="5" id="KW-0443">Lipid metabolism</keyword>
<dbReference type="GO" id="GO:0000253">
    <property type="term" value="F:3-beta-hydroxysteroid 3-dehydrogenase (NADP+) activity"/>
    <property type="evidence" value="ECO:0007669"/>
    <property type="project" value="TreeGrafter"/>
</dbReference>
<keyword evidence="3" id="KW-0752">Steroid biosynthesis</keyword>
<dbReference type="EMBL" id="ML977321">
    <property type="protein sequence ID" value="KAF2116077.1"/>
    <property type="molecule type" value="Genomic_DNA"/>
</dbReference>
<dbReference type="InterPro" id="IPR036291">
    <property type="entry name" value="NAD(P)-bd_dom_sf"/>
</dbReference>
<keyword evidence="1" id="KW-0444">Lipid biosynthesis</keyword>
<keyword evidence="4" id="KW-0560">Oxidoreductase</keyword>
<evidence type="ECO:0000256" key="5">
    <source>
        <dbReference type="ARBA" id="ARBA00023098"/>
    </source>
</evidence>
<gene>
    <name evidence="7" type="ORF">BDV96DRAFT_42080</name>
</gene>
<protein>
    <submittedName>
        <fullName evidence="7">3-keto-steroid reductase</fullName>
    </submittedName>
</protein>
<comment type="similarity">
    <text evidence="6">Belongs to the short-chain dehydrogenases/reductases (SDR) family. ERG27 subfamily.</text>
</comment>
<dbReference type="Proteomes" id="UP000799770">
    <property type="component" value="Unassembled WGS sequence"/>
</dbReference>
<dbReference type="AlphaFoldDB" id="A0A6A5ZBI6"/>
<evidence type="ECO:0000313" key="8">
    <source>
        <dbReference type="Proteomes" id="UP000799770"/>
    </source>
</evidence>
<dbReference type="PANTHER" id="PTHR43647">
    <property type="entry name" value="DEHYDROGENASE"/>
    <property type="match status" value="1"/>
</dbReference>
<evidence type="ECO:0000256" key="1">
    <source>
        <dbReference type="ARBA" id="ARBA00022516"/>
    </source>
</evidence>
<dbReference type="OrthoDB" id="9989144at2759"/>
<proteinExistence type="inferred from homology"/>
<accession>A0A6A5ZBI6</accession>
<name>A0A6A5ZBI6_9PLEO</name>
<keyword evidence="8" id="KW-1185">Reference proteome</keyword>